<dbReference type="PROSITE" id="PS51384">
    <property type="entry name" value="FAD_FR"/>
    <property type="match status" value="1"/>
</dbReference>
<dbReference type="SUPFAM" id="SSF54292">
    <property type="entry name" value="2Fe-2S ferredoxin-like"/>
    <property type="match status" value="1"/>
</dbReference>
<dbReference type="InterPro" id="IPR001041">
    <property type="entry name" value="2Fe-2S_ferredoxin-type"/>
</dbReference>
<dbReference type="SUPFAM" id="SSF63380">
    <property type="entry name" value="Riboflavin synthase domain-like"/>
    <property type="match status" value="1"/>
</dbReference>
<proteinExistence type="predicted"/>
<accession>A0ABV5K411</accession>
<dbReference type="InterPro" id="IPR001433">
    <property type="entry name" value="OxRdtase_FAD/NAD-bd"/>
</dbReference>
<dbReference type="RefSeq" id="WP_140008741.1">
    <property type="nucleotide sequence ID" value="NZ_JBHMDG010000001.1"/>
</dbReference>
<keyword evidence="8" id="KW-0411">Iron-sulfur</keyword>
<evidence type="ECO:0000256" key="7">
    <source>
        <dbReference type="ARBA" id="ARBA00023004"/>
    </source>
</evidence>
<dbReference type="InterPro" id="IPR012675">
    <property type="entry name" value="Beta-grasp_dom_sf"/>
</dbReference>
<dbReference type="PANTHER" id="PTHR47354:SF6">
    <property type="entry name" value="NADH OXIDOREDUCTASE HCR"/>
    <property type="match status" value="1"/>
</dbReference>
<dbReference type="Gene3D" id="3.10.20.30">
    <property type="match status" value="1"/>
</dbReference>
<evidence type="ECO:0000256" key="4">
    <source>
        <dbReference type="ARBA" id="ARBA00022723"/>
    </source>
</evidence>
<dbReference type="SUPFAM" id="SSF52343">
    <property type="entry name" value="Ferredoxin reductase-like, C-terminal NADP-linked domain"/>
    <property type="match status" value="1"/>
</dbReference>
<dbReference type="Pfam" id="PF00970">
    <property type="entry name" value="FAD_binding_6"/>
    <property type="match status" value="1"/>
</dbReference>
<dbReference type="InterPro" id="IPR017927">
    <property type="entry name" value="FAD-bd_FR_type"/>
</dbReference>
<keyword evidence="11" id="KW-1185">Reference proteome</keyword>
<dbReference type="InterPro" id="IPR039261">
    <property type="entry name" value="FNR_nucleotide-bd"/>
</dbReference>
<protein>
    <submittedName>
        <fullName evidence="10">Ferredoxin reductase</fullName>
    </submittedName>
</protein>
<keyword evidence="5" id="KW-0274">FAD</keyword>
<evidence type="ECO:0000313" key="11">
    <source>
        <dbReference type="Proteomes" id="UP001589750"/>
    </source>
</evidence>
<feature type="domain" description="FAD-binding FR-type" evidence="9">
    <location>
        <begin position="45"/>
        <end position="147"/>
    </location>
</feature>
<keyword evidence="3" id="KW-0001">2Fe-2S</keyword>
<dbReference type="PANTHER" id="PTHR47354">
    <property type="entry name" value="NADH OXIDOREDUCTASE HCR"/>
    <property type="match status" value="1"/>
</dbReference>
<dbReference type="CDD" id="cd06216">
    <property type="entry name" value="FNR_iron_sulfur_binding_2"/>
    <property type="match status" value="1"/>
</dbReference>
<dbReference type="Gene3D" id="3.40.50.80">
    <property type="entry name" value="Nucleotide-binding domain of ferredoxin-NADP reductase (FNR) module"/>
    <property type="match status" value="1"/>
</dbReference>
<dbReference type="InterPro" id="IPR008333">
    <property type="entry name" value="Cbr1-like_FAD-bd_dom"/>
</dbReference>
<evidence type="ECO:0000256" key="6">
    <source>
        <dbReference type="ARBA" id="ARBA00023002"/>
    </source>
</evidence>
<organism evidence="10 11">
    <name type="scientific">Nocardioides plantarum</name>
    <dbReference type="NCBI Taxonomy" id="29299"/>
    <lineage>
        <taxon>Bacteria</taxon>
        <taxon>Bacillati</taxon>
        <taxon>Actinomycetota</taxon>
        <taxon>Actinomycetes</taxon>
        <taxon>Propionibacteriales</taxon>
        <taxon>Nocardioidaceae</taxon>
        <taxon>Nocardioides</taxon>
    </lineage>
</organism>
<sequence>MTSTALDAPRESRGLRQRLRRLADAAVTPLDLDDVLDVFHPLRAGTELRGRIVEVRPETADSATLVIKPGRDWSGHVPGQYLRVGVDVDGVRLWRTYSLTHGPRRDGCISITVKAIPDGLVSGYLVRRARVGEMIQIAQADGEFVLPDPLPAKLLLVTAGSGITPVIGMLRNLYSRAVAPAIDITLVHVNVTEDSAIFRDELRAHGEAGHLRLVERYDDRDGMLDVAELETLVPDLDERLAYACGPAGLLDALEAHHEARGLDLTTERFRPVVLGETGEGGTVSFASGQVVDSDGSTPILDAGESVGVLMPSGCRIGVCFGCVLPLQAGAVRDLRNGAITVAVPGETGPEGIAIQTCINAAAGPCTIKV</sequence>
<dbReference type="CDD" id="cd00207">
    <property type="entry name" value="fer2"/>
    <property type="match status" value="1"/>
</dbReference>
<evidence type="ECO:0000256" key="5">
    <source>
        <dbReference type="ARBA" id="ARBA00022827"/>
    </source>
</evidence>
<dbReference type="InterPro" id="IPR036010">
    <property type="entry name" value="2Fe-2S_ferredoxin-like_sf"/>
</dbReference>
<keyword evidence="2" id="KW-0285">Flavoprotein</keyword>
<keyword evidence="7" id="KW-0408">Iron</keyword>
<evidence type="ECO:0000313" key="10">
    <source>
        <dbReference type="EMBL" id="MFB9311487.1"/>
    </source>
</evidence>
<evidence type="ECO:0000256" key="2">
    <source>
        <dbReference type="ARBA" id="ARBA00022630"/>
    </source>
</evidence>
<comment type="caution">
    <text evidence="10">The sequence shown here is derived from an EMBL/GenBank/DDBJ whole genome shotgun (WGS) entry which is preliminary data.</text>
</comment>
<evidence type="ECO:0000256" key="1">
    <source>
        <dbReference type="ARBA" id="ARBA00001974"/>
    </source>
</evidence>
<name>A0ABV5K411_9ACTN</name>
<dbReference type="Gene3D" id="2.40.30.10">
    <property type="entry name" value="Translation factors"/>
    <property type="match status" value="1"/>
</dbReference>
<evidence type="ECO:0000256" key="3">
    <source>
        <dbReference type="ARBA" id="ARBA00022714"/>
    </source>
</evidence>
<keyword evidence="6" id="KW-0560">Oxidoreductase</keyword>
<dbReference type="EMBL" id="JBHMDG010000001">
    <property type="protein sequence ID" value="MFB9311487.1"/>
    <property type="molecule type" value="Genomic_DNA"/>
</dbReference>
<evidence type="ECO:0000259" key="9">
    <source>
        <dbReference type="PROSITE" id="PS51384"/>
    </source>
</evidence>
<dbReference type="PRINTS" id="PR00410">
    <property type="entry name" value="PHEHYDRXLASE"/>
</dbReference>
<dbReference type="Proteomes" id="UP001589750">
    <property type="component" value="Unassembled WGS sequence"/>
</dbReference>
<reference evidence="10 11" key="1">
    <citation type="submission" date="2024-09" db="EMBL/GenBank/DDBJ databases">
        <authorList>
            <person name="Sun Q."/>
            <person name="Mori K."/>
        </authorList>
    </citation>
    <scope>NUCLEOTIDE SEQUENCE [LARGE SCALE GENOMIC DNA]</scope>
    <source>
        <strain evidence="10 11">JCM 9626</strain>
    </source>
</reference>
<dbReference type="Pfam" id="PF00175">
    <property type="entry name" value="NAD_binding_1"/>
    <property type="match status" value="1"/>
</dbReference>
<dbReference type="InterPro" id="IPR017938">
    <property type="entry name" value="Riboflavin_synthase-like_b-brl"/>
</dbReference>
<comment type="cofactor">
    <cofactor evidence="1">
        <name>FAD</name>
        <dbReference type="ChEBI" id="CHEBI:57692"/>
    </cofactor>
</comment>
<evidence type="ECO:0000256" key="8">
    <source>
        <dbReference type="ARBA" id="ARBA00023014"/>
    </source>
</evidence>
<gene>
    <name evidence="10" type="ORF">ACFFRI_00400</name>
</gene>
<dbReference type="InterPro" id="IPR050415">
    <property type="entry name" value="MRET"/>
</dbReference>
<keyword evidence="4" id="KW-0479">Metal-binding</keyword>